<organism evidence="1 2">
    <name type="scientific">Aphis craccivora</name>
    <name type="common">Cowpea aphid</name>
    <dbReference type="NCBI Taxonomy" id="307492"/>
    <lineage>
        <taxon>Eukaryota</taxon>
        <taxon>Metazoa</taxon>
        <taxon>Ecdysozoa</taxon>
        <taxon>Arthropoda</taxon>
        <taxon>Hexapoda</taxon>
        <taxon>Insecta</taxon>
        <taxon>Pterygota</taxon>
        <taxon>Neoptera</taxon>
        <taxon>Paraneoptera</taxon>
        <taxon>Hemiptera</taxon>
        <taxon>Sternorrhyncha</taxon>
        <taxon>Aphidomorpha</taxon>
        <taxon>Aphidoidea</taxon>
        <taxon>Aphididae</taxon>
        <taxon>Aphidini</taxon>
        <taxon>Aphis</taxon>
        <taxon>Aphis</taxon>
    </lineage>
</organism>
<dbReference type="PANTHER" id="PTHR23185">
    <property type="entry name" value="PROTEIN VIRILIZER HOMOLOG"/>
    <property type="match status" value="1"/>
</dbReference>
<dbReference type="InterPro" id="IPR026736">
    <property type="entry name" value="Virilizer"/>
</dbReference>
<protein>
    <submittedName>
        <fullName evidence="1">Protein virilizer</fullName>
    </submittedName>
</protein>
<dbReference type="EMBL" id="VUJU01002148">
    <property type="protein sequence ID" value="KAF0762423.1"/>
    <property type="molecule type" value="Genomic_DNA"/>
</dbReference>
<evidence type="ECO:0000313" key="2">
    <source>
        <dbReference type="Proteomes" id="UP000478052"/>
    </source>
</evidence>
<gene>
    <name evidence="1" type="ORF">FWK35_00004360</name>
</gene>
<dbReference type="Proteomes" id="UP000478052">
    <property type="component" value="Unassembled WGS sequence"/>
</dbReference>
<dbReference type="PANTHER" id="PTHR23185:SF0">
    <property type="entry name" value="PROTEIN VIRILIZER HOMOLOG"/>
    <property type="match status" value="1"/>
</dbReference>
<accession>A0A6G0YXC1</accession>
<dbReference type="OrthoDB" id="2011702at2759"/>
<sequence length="1466" mass="169663">SMIMTDISNRNVGFVLNLLKSTASTFFNSKMKRTHCDDDNYQERKNSLLDLHLQSDECENELSKTPKIVVKTTAMAENEGLFQSNEITESSDNIIVQNVVTNYSDVSQSHFIDGAEPNDTSKTFEIAEKETNNMDISSEKKGEMLLEAISSDDDIAMDSEEDGILDSDDGEHFNEYIDDIVPQFDPSLFLATPLRIIQDPSLSLFEYIHRKLGDDSKCNEVAELMDSLEYLSKTIELNEKWIITAERTVIILPKTLSHILNIPEYCHKLFSLVNVTLDFECALKEYVSMSTLILRHLKIGIQLIEVLCNYNEELSEHLIKHHQIHNKLINLFFVENMSLSLKLNILRALDSSLNGLQPIRLFLCDEVFDGLNGNQTLLKILSIHQRPRVCFLVTSILRKIHFYELLQKMNTDLKTLDSNPELLLQECLAEINTTYIKAPILMGCPKRFLQAHAQFELTPALTHFDVYPTIYRLFDDLSLINCLIKLLDQPNGEGPLEQNILKLLKSLIDCDHGLRYLCCRHKELNELINILDKVNTQFKLTLIYKVKVLTLIDYLSYFWECNLMHNFKLDQMDSVDFLHDMFLLTQSTIGKCAVVDVLTMGDNLNVILNFFKYIEQCKSKNDDLHVMYSLDLMKIVLENAEDVSYLKKYGTLIYELACKHNCFNDLIDWTFPSMKHSAFFHDDVSELCSIVKNNKDNCLNFNKTLITSLRILRYLGLPNDETAFERVEDFVELKYKYITLQMYSYDMLGTLLSIVDKICGDYKQPSVNVWKLNGNKAKNIISIIRPSVMLIRYMITLLIQTRKDAFKDLSPIKILLQLYNLMHNVPECSIIHEDATKVVKDIHKTLEAFIEIKIGSSMVHEIIVWTLSCPSVFFPGLLLLCNLLPLPLPIQTIKPLEESVITTMISFRNMWIDHLAKINSNLIELITVLSSSSLLLQPMKCLCINIADLSISTCLLVTQTILDAMVNADNNDCFNQCLNLLTMLCNDKKCATIKIAVLQILNDEQLHENYKKFIYKICENIKVSDQVNSALFVQCLCDADIILSGTSSDSEENLPKDSVPNKWFYTNILKALLSSFESYTKLSILFMAIKTCIVIIKNDYGFYQFKMVLDSFPKPFFNIFDNLMENWNKEDIHCLNTLMSTMELLNLCTKNDINTKRKLFMNSLMLREYLNWSNYDKNHPLCLLKEIMQKDNNLVCYENLVHLLEFLNNDQKSSDELTKPQLATVDLLTQAYKDRLFYVINNCDKNYLNQSIDLYNDAINNLGECNIEEVVSDLPDFNIKDKINDLFRIEDSIVQPDPIVHKREPVVIEKKENTINTSVNTSMPIIRHKVFSRLGTIQRSDVFRNRSPNTSRPPSLHVDDFVAMETRNVRQPRYKLPIQPIQDLNIRLRERQMAYERSYSLLSPYKSHLSLHNWHAQFNAIAHLRADYRQTMNSRHLEIHRHSLVAEWRQLRVEAELRKNLAYSRR</sequence>
<comment type="caution">
    <text evidence="1">The sequence shown here is derived from an EMBL/GenBank/DDBJ whole genome shotgun (WGS) entry which is preliminary data.</text>
</comment>
<evidence type="ECO:0000313" key="1">
    <source>
        <dbReference type="EMBL" id="KAF0762423.1"/>
    </source>
</evidence>
<name>A0A6G0YXC1_APHCR</name>
<dbReference type="GO" id="GO:0003723">
    <property type="term" value="F:RNA binding"/>
    <property type="evidence" value="ECO:0007669"/>
    <property type="project" value="TreeGrafter"/>
</dbReference>
<dbReference type="GO" id="GO:0036396">
    <property type="term" value="C:RNA N6-methyladenosine methyltransferase complex"/>
    <property type="evidence" value="ECO:0007669"/>
    <property type="project" value="TreeGrafter"/>
</dbReference>
<keyword evidence="2" id="KW-1185">Reference proteome</keyword>
<reference evidence="1 2" key="1">
    <citation type="submission" date="2019-08" db="EMBL/GenBank/DDBJ databases">
        <title>Whole genome of Aphis craccivora.</title>
        <authorList>
            <person name="Voronova N.V."/>
            <person name="Shulinski R.S."/>
            <person name="Bandarenka Y.V."/>
            <person name="Zhorov D.G."/>
            <person name="Warner D."/>
        </authorList>
    </citation>
    <scope>NUCLEOTIDE SEQUENCE [LARGE SCALE GENOMIC DNA]</scope>
    <source>
        <strain evidence="1">180601</strain>
        <tissue evidence="1">Whole Body</tissue>
    </source>
</reference>
<feature type="non-terminal residue" evidence="1">
    <location>
        <position position="1"/>
    </location>
</feature>
<proteinExistence type="predicted"/>